<evidence type="ECO:0000256" key="3">
    <source>
        <dbReference type="ARBA" id="ARBA00022729"/>
    </source>
</evidence>
<dbReference type="OrthoDB" id="694479at2759"/>
<dbReference type="AlphaFoldDB" id="A0A368S854"/>
<gene>
    <name evidence="8" type="ORF">SETIT_8G154800v2</name>
</gene>
<evidence type="ECO:0000256" key="4">
    <source>
        <dbReference type="ARBA" id="ARBA00022989"/>
    </source>
</evidence>
<evidence type="ECO:0000256" key="1">
    <source>
        <dbReference type="ARBA" id="ARBA00004479"/>
    </source>
</evidence>
<evidence type="ECO:0000256" key="5">
    <source>
        <dbReference type="ARBA" id="ARBA00023136"/>
    </source>
</evidence>
<reference evidence="8" key="2">
    <citation type="submission" date="2015-07" db="EMBL/GenBank/DDBJ databases">
        <authorList>
            <person name="Noorani M."/>
        </authorList>
    </citation>
    <scope>NUCLEOTIDE SEQUENCE</scope>
    <source>
        <strain evidence="8">Yugu1</strain>
    </source>
</reference>
<accession>A0A368S854</accession>
<proteinExistence type="predicted"/>
<keyword evidence="4 7" id="KW-1133">Transmembrane helix</keyword>
<evidence type="ECO:0000256" key="7">
    <source>
        <dbReference type="SAM" id="Phobius"/>
    </source>
</evidence>
<dbReference type="Pfam" id="PF00560">
    <property type="entry name" value="LRR_1"/>
    <property type="match status" value="4"/>
</dbReference>
<comment type="subcellular location">
    <subcellularLocation>
        <location evidence="1">Membrane</location>
        <topology evidence="1">Single-pass type I membrane protein</topology>
    </subcellularLocation>
</comment>
<keyword evidence="2 7" id="KW-0812">Transmembrane</keyword>
<dbReference type="SUPFAM" id="SSF52058">
    <property type="entry name" value="L domain-like"/>
    <property type="match status" value="1"/>
</dbReference>
<dbReference type="STRING" id="4555.A0A368S854"/>
<dbReference type="InterPro" id="IPR046956">
    <property type="entry name" value="RLP23-like"/>
</dbReference>
<dbReference type="Pfam" id="PF13516">
    <property type="entry name" value="LRR_6"/>
    <property type="match status" value="1"/>
</dbReference>
<evidence type="ECO:0000313" key="8">
    <source>
        <dbReference type="EMBL" id="RCV38588.1"/>
    </source>
</evidence>
<protein>
    <recommendedName>
        <fullName evidence="9">Leucine-rich repeat-containing N-terminal plant-type domain-containing protein</fullName>
    </recommendedName>
</protein>
<keyword evidence="3" id="KW-0732">Signal</keyword>
<sequence>MTGEISRSLLSLNYLEHLDLSMNRLEGSSERIPEFLMSSLNNLKYLGNLTKLQYLDLSTVGGTNSMDVSRITQLRFLRYLNLRGTNLSTVSDWSLVTNMIPSLRYLDLSSTNMYGPFPDALGRMKSLRVLRFKEKHFDNLLSSNSLKVNISSKWWPPFRVQHAHFSTCQMGPQFPAWIQWQVDIVRLYISSAGINDSIPHWFASAFSNAMHLDISNSQLSGGLPETMEIMSVEQLILSSNKLTGQIPPLPRNLTHLDISLNSAGNMVPLAGPLPPNFGVPNLHRLFYFPNHITGRIPESICKCEALTSIGLANNLFEGELPINNSFSGAIPSSMQNCTMLRFLDLSGNKFSGRLKFKRLKFLRLSHNNKFSGNIPTNLTSLECLQCIDIADNAISGSRPRDLSNLKSLRQKYPTAFCSNDYDVEGYSSSLTTVLKGQQLNYGFIVKIIGIDLNIIDLSLNNLTGEIPEEIATLGVLVNLNLSRNHFSWNIRSGAMQSLVSLDLSRNELSGEIPESLSSLTFLTSLNILSHPIYDQNPFIYTGNIGLCGPPLQKNCSSTHPTKQGPGVELFYIGLGCGFIVGIWVTFFALLFKKRWRIAFFSLLDKLYDKAYVLVVVTWARLTRKTTAT</sequence>
<dbReference type="EMBL" id="CM003535">
    <property type="protein sequence ID" value="RCV38588.1"/>
    <property type="molecule type" value="Genomic_DNA"/>
</dbReference>
<evidence type="ECO:0000256" key="6">
    <source>
        <dbReference type="ARBA" id="ARBA00023180"/>
    </source>
</evidence>
<dbReference type="SUPFAM" id="SSF52047">
    <property type="entry name" value="RNI-like"/>
    <property type="match status" value="1"/>
</dbReference>
<dbReference type="PRINTS" id="PR00019">
    <property type="entry name" value="LEURICHRPT"/>
</dbReference>
<dbReference type="PANTHER" id="PTHR48063">
    <property type="entry name" value="LRR RECEPTOR-LIKE KINASE"/>
    <property type="match status" value="1"/>
</dbReference>
<dbReference type="InterPro" id="IPR032675">
    <property type="entry name" value="LRR_dom_sf"/>
</dbReference>
<keyword evidence="5 7" id="KW-0472">Membrane</keyword>
<dbReference type="Gene3D" id="3.80.10.10">
    <property type="entry name" value="Ribonuclease Inhibitor"/>
    <property type="match status" value="4"/>
</dbReference>
<feature type="transmembrane region" description="Helical" evidence="7">
    <location>
        <begin position="569"/>
        <end position="591"/>
    </location>
</feature>
<evidence type="ECO:0000256" key="2">
    <source>
        <dbReference type="ARBA" id="ARBA00022692"/>
    </source>
</evidence>
<organism evidence="8">
    <name type="scientific">Setaria italica</name>
    <name type="common">Foxtail millet</name>
    <name type="synonym">Panicum italicum</name>
    <dbReference type="NCBI Taxonomy" id="4555"/>
    <lineage>
        <taxon>Eukaryota</taxon>
        <taxon>Viridiplantae</taxon>
        <taxon>Streptophyta</taxon>
        <taxon>Embryophyta</taxon>
        <taxon>Tracheophyta</taxon>
        <taxon>Spermatophyta</taxon>
        <taxon>Magnoliopsida</taxon>
        <taxon>Liliopsida</taxon>
        <taxon>Poales</taxon>
        <taxon>Poaceae</taxon>
        <taxon>PACMAD clade</taxon>
        <taxon>Panicoideae</taxon>
        <taxon>Panicodae</taxon>
        <taxon>Paniceae</taxon>
        <taxon>Cenchrinae</taxon>
        <taxon>Setaria</taxon>
    </lineage>
</organism>
<dbReference type="GO" id="GO:0016020">
    <property type="term" value="C:membrane"/>
    <property type="evidence" value="ECO:0007669"/>
    <property type="project" value="UniProtKB-SubCell"/>
</dbReference>
<name>A0A368S854_SETIT</name>
<dbReference type="PANTHER" id="PTHR48063:SF40">
    <property type="entry name" value="LEUCINE-RICH REPEAT-CONTAINING N-TERMINAL PLANT-TYPE DOMAIN-CONTAINING PROTEIN"/>
    <property type="match status" value="1"/>
</dbReference>
<reference evidence="8" key="1">
    <citation type="journal article" date="2012" name="Nat. Biotechnol.">
        <title>Reference genome sequence of the model plant Setaria.</title>
        <authorList>
            <person name="Bennetzen J.L."/>
            <person name="Schmutz J."/>
            <person name="Wang H."/>
            <person name="Percifield R."/>
            <person name="Hawkins J."/>
            <person name="Pontaroli A.C."/>
            <person name="Estep M."/>
            <person name="Feng L."/>
            <person name="Vaughn J.N."/>
            <person name="Grimwood J."/>
            <person name="Jenkins J."/>
            <person name="Barry K."/>
            <person name="Lindquist E."/>
            <person name="Hellsten U."/>
            <person name="Deshpande S."/>
            <person name="Wang X."/>
            <person name="Wu X."/>
            <person name="Mitros T."/>
            <person name="Triplett J."/>
            <person name="Yang X."/>
            <person name="Ye C.Y."/>
            <person name="Mauro-Herrera M."/>
            <person name="Wang L."/>
            <person name="Li P."/>
            <person name="Sharma M."/>
            <person name="Sharma R."/>
            <person name="Ronald P.C."/>
            <person name="Panaud O."/>
            <person name="Kellogg E.A."/>
            <person name="Brutnell T.P."/>
            <person name="Doust A.N."/>
            <person name="Tuskan G.A."/>
            <person name="Rokhsar D."/>
            <person name="Devos K.M."/>
        </authorList>
    </citation>
    <scope>NUCLEOTIDE SEQUENCE [LARGE SCALE GENOMIC DNA]</scope>
    <source>
        <strain evidence="8">Yugu1</strain>
    </source>
</reference>
<keyword evidence="6" id="KW-0325">Glycoprotein</keyword>
<dbReference type="InterPro" id="IPR001611">
    <property type="entry name" value="Leu-rich_rpt"/>
</dbReference>
<evidence type="ECO:0008006" key="9">
    <source>
        <dbReference type="Google" id="ProtNLM"/>
    </source>
</evidence>